<evidence type="ECO:0000313" key="3">
    <source>
        <dbReference type="EMBL" id="SMB93221.1"/>
    </source>
</evidence>
<keyword evidence="2" id="KW-0472">Membrane</keyword>
<keyword evidence="4" id="KW-1185">Reference proteome</keyword>
<evidence type="ECO:0000313" key="4">
    <source>
        <dbReference type="Proteomes" id="UP000192582"/>
    </source>
</evidence>
<feature type="coiled-coil region" evidence="1">
    <location>
        <begin position="40"/>
        <end position="130"/>
    </location>
</feature>
<organism evidence="3 4">
    <name type="scientific">Deinococcus hopiensis KR-140</name>
    <dbReference type="NCBI Taxonomy" id="695939"/>
    <lineage>
        <taxon>Bacteria</taxon>
        <taxon>Thermotogati</taxon>
        <taxon>Deinococcota</taxon>
        <taxon>Deinococci</taxon>
        <taxon>Deinococcales</taxon>
        <taxon>Deinococcaceae</taxon>
        <taxon>Deinococcus</taxon>
    </lineage>
</organism>
<dbReference type="Gene3D" id="1.10.287.1490">
    <property type="match status" value="1"/>
</dbReference>
<reference evidence="3 4" key="1">
    <citation type="submission" date="2017-04" db="EMBL/GenBank/DDBJ databases">
        <authorList>
            <person name="Afonso C.L."/>
            <person name="Miller P.J."/>
            <person name="Scott M.A."/>
            <person name="Spackman E."/>
            <person name="Goraichik I."/>
            <person name="Dimitrov K.M."/>
            <person name="Suarez D.L."/>
            <person name="Swayne D.E."/>
        </authorList>
    </citation>
    <scope>NUCLEOTIDE SEQUENCE [LARGE SCALE GENOMIC DNA]</scope>
    <source>
        <strain evidence="3 4">KR-140</strain>
    </source>
</reference>
<dbReference type="STRING" id="695939.SAMN00790413_01896"/>
<dbReference type="EMBL" id="FWWU01000009">
    <property type="protein sequence ID" value="SMB93221.1"/>
    <property type="molecule type" value="Genomic_DNA"/>
</dbReference>
<accession>A0A1W1VJI9</accession>
<dbReference type="AlphaFoldDB" id="A0A1W1VJI9"/>
<sequence>MNPGSSMALDPALVTATIGTVGTVLVGFLGFLNVRMSNAKTSEQALIDRLEKRIDKLEESLSDAETKIALLQQKNDSLEKENDSLKDRVRLLEKDGAAAEHHNLRLAATIQQLQQEKDALNRENGELHSQLAAVATCGTQGCQMRDMARQLADGGTV</sequence>
<evidence type="ECO:0000256" key="2">
    <source>
        <dbReference type="SAM" id="Phobius"/>
    </source>
</evidence>
<keyword evidence="1" id="KW-0175">Coiled coil</keyword>
<feature type="transmembrane region" description="Helical" evidence="2">
    <location>
        <begin position="12"/>
        <end position="32"/>
    </location>
</feature>
<protein>
    <submittedName>
        <fullName evidence="3">Uncharacterized protein</fullName>
    </submittedName>
</protein>
<evidence type="ECO:0000256" key="1">
    <source>
        <dbReference type="SAM" id="Coils"/>
    </source>
</evidence>
<dbReference type="SUPFAM" id="SSF57997">
    <property type="entry name" value="Tropomyosin"/>
    <property type="match status" value="1"/>
</dbReference>
<keyword evidence="2" id="KW-0812">Transmembrane</keyword>
<keyword evidence="2" id="KW-1133">Transmembrane helix</keyword>
<name>A0A1W1VJI9_9DEIO</name>
<proteinExistence type="predicted"/>
<gene>
    <name evidence="3" type="ORF">SAMN00790413_01896</name>
</gene>
<dbReference type="Proteomes" id="UP000192582">
    <property type="component" value="Unassembled WGS sequence"/>
</dbReference>